<sequence>MKKYFNYSCFQKAELLKNQNGLSLIELMIAMSLGVVLLFGVLQIFDANRASANVQQSFSEVQQSGRMAVEFLARDIRMADYYGCSPDTIFNWTDITNPADPNFGYIVNIVNQAGLNAVNDAVGVTIGTINVVDGTDVITLRGSNALSNARIQAPFMPTTSAALQVNVGNDIELGEILLLTDCEDGELFANTANNVQTSGTLTHNSGSISGVSYQNTTQTFSKTYDGSAQLLQPYEKIYFVGENVVGGQSLYRALNNQVDELIRDVEDLQFLFGEDVNSDGSADVFGDADVIGNLENVVSVRANITVSNVDGDFTRSYPFTANIRNRSL</sequence>
<keyword evidence="1" id="KW-0812">Transmembrane</keyword>
<name>A0AA37WNT9_9GAMM</name>
<evidence type="ECO:0000313" key="3">
    <source>
        <dbReference type="Proteomes" id="UP001156870"/>
    </source>
</evidence>
<dbReference type="NCBIfam" id="TIGR02532">
    <property type="entry name" value="IV_pilin_GFxxxE"/>
    <property type="match status" value="1"/>
</dbReference>
<comment type="caution">
    <text evidence="2">The sequence shown here is derived from an EMBL/GenBank/DDBJ whole genome shotgun (WGS) entry which is preliminary data.</text>
</comment>
<dbReference type="InterPro" id="IPR012902">
    <property type="entry name" value="N_methyl_site"/>
</dbReference>
<reference evidence="2 3" key="1">
    <citation type="journal article" date="2014" name="Int. J. Syst. Evol. Microbiol.">
        <title>Complete genome sequence of Corynebacterium casei LMG S-19264T (=DSM 44701T), isolated from a smear-ripened cheese.</title>
        <authorList>
            <consortium name="US DOE Joint Genome Institute (JGI-PGF)"/>
            <person name="Walter F."/>
            <person name="Albersmeier A."/>
            <person name="Kalinowski J."/>
            <person name="Ruckert C."/>
        </authorList>
    </citation>
    <scope>NUCLEOTIDE SEQUENCE [LARGE SCALE GENOMIC DNA]</scope>
    <source>
        <strain evidence="2 3">NBRC 110095</strain>
    </source>
</reference>
<keyword evidence="1" id="KW-0472">Membrane</keyword>
<dbReference type="EMBL" id="BSPD01000094">
    <property type="protein sequence ID" value="GLS27920.1"/>
    <property type="molecule type" value="Genomic_DNA"/>
</dbReference>
<dbReference type="Pfam" id="PF07963">
    <property type="entry name" value="N_methyl"/>
    <property type="match status" value="1"/>
</dbReference>
<dbReference type="Proteomes" id="UP001156870">
    <property type="component" value="Unassembled WGS sequence"/>
</dbReference>
<dbReference type="AlphaFoldDB" id="A0AA37WNT9"/>
<protein>
    <submittedName>
        <fullName evidence="2">Pilus assembly protein PilW</fullName>
    </submittedName>
</protein>
<dbReference type="GO" id="GO:0043683">
    <property type="term" value="P:type IV pilus assembly"/>
    <property type="evidence" value="ECO:0007669"/>
    <property type="project" value="InterPro"/>
</dbReference>
<dbReference type="RefSeq" id="WP_232594836.1">
    <property type="nucleotide sequence ID" value="NZ_BSPD01000094.1"/>
</dbReference>
<keyword evidence="3" id="KW-1185">Reference proteome</keyword>
<evidence type="ECO:0000313" key="2">
    <source>
        <dbReference type="EMBL" id="GLS27920.1"/>
    </source>
</evidence>
<proteinExistence type="predicted"/>
<gene>
    <name evidence="2" type="ORF">GCM10007877_36390</name>
</gene>
<keyword evidence="1" id="KW-1133">Transmembrane helix</keyword>
<dbReference type="Pfam" id="PF16074">
    <property type="entry name" value="PilW"/>
    <property type="match status" value="1"/>
</dbReference>
<evidence type="ECO:0000256" key="1">
    <source>
        <dbReference type="SAM" id="Phobius"/>
    </source>
</evidence>
<accession>A0AA37WNT9</accession>
<dbReference type="InterPro" id="IPR032092">
    <property type="entry name" value="PilW"/>
</dbReference>
<organism evidence="2 3">
    <name type="scientific">Marinibactrum halimedae</name>
    <dbReference type="NCBI Taxonomy" id="1444977"/>
    <lineage>
        <taxon>Bacteria</taxon>
        <taxon>Pseudomonadati</taxon>
        <taxon>Pseudomonadota</taxon>
        <taxon>Gammaproteobacteria</taxon>
        <taxon>Cellvibrionales</taxon>
        <taxon>Cellvibrionaceae</taxon>
        <taxon>Marinibactrum</taxon>
    </lineage>
</organism>
<feature type="transmembrane region" description="Helical" evidence="1">
    <location>
        <begin position="21"/>
        <end position="45"/>
    </location>
</feature>